<name>A0A1S3DW11_CICAR</name>
<organism evidence="4 5">
    <name type="scientific">Cicer arietinum</name>
    <name type="common">Chickpea</name>
    <name type="synonym">Garbanzo</name>
    <dbReference type="NCBI Taxonomy" id="3827"/>
    <lineage>
        <taxon>Eukaryota</taxon>
        <taxon>Viridiplantae</taxon>
        <taxon>Streptophyta</taxon>
        <taxon>Embryophyta</taxon>
        <taxon>Tracheophyta</taxon>
        <taxon>Spermatophyta</taxon>
        <taxon>Magnoliopsida</taxon>
        <taxon>eudicotyledons</taxon>
        <taxon>Gunneridae</taxon>
        <taxon>Pentapetalae</taxon>
        <taxon>rosids</taxon>
        <taxon>fabids</taxon>
        <taxon>Fabales</taxon>
        <taxon>Fabaceae</taxon>
        <taxon>Papilionoideae</taxon>
        <taxon>50 kb inversion clade</taxon>
        <taxon>NPAAA clade</taxon>
        <taxon>Hologalegina</taxon>
        <taxon>IRL clade</taxon>
        <taxon>Cicereae</taxon>
        <taxon>Cicer</taxon>
    </lineage>
</organism>
<reference evidence="4" key="1">
    <citation type="journal article" date="2013" name="Nat. Biotechnol.">
        <title>Draft genome sequence of chickpea (Cicer arietinum) provides a resource for trait improvement.</title>
        <authorList>
            <person name="Varshney R.K."/>
            <person name="Song C."/>
            <person name="Saxena R.K."/>
            <person name="Azam S."/>
            <person name="Yu S."/>
            <person name="Sharpe A.G."/>
            <person name="Cannon S."/>
            <person name="Baek J."/>
            <person name="Rosen B.D."/>
            <person name="Tar'an B."/>
            <person name="Millan T."/>
            <person name="Zhang X."/>
            <person name="Ramsay L.D."/>
            <person name="Iwata A."/>
            <person name="Wang Y."/>
            <person name="Nelson W."/>
            <person name="Farmer A.D."/>
            <person name="Gaur P.M."/>
            <person name="Soderlund C."/>
            <person name="Penmetsa R.V."/>
            <person name="Xu C."/>
            <person name="Bharti A.K."/>
            <person name="He W."/>
            <person name="Winter P."/>
            <person name="Zhao S."/>
            <person name="Hane J.K."/>
            <person name="Carrasquilla-Garcia N."/>
            <person name="Condie J.A."/>
            <person name="Upadhyaya H.D."/>
            <person name="Luo M.C."/>
            <person name="Thudi M."/>
            <person name="Gowda C.L."/>
            <person name="Singh N.P."/>
            <person name="Lichtenzveig J."/>
            <person name="Gali K.K."/>
            <person name="Rubio J."/>
            <person name="Nadarajan N."/>
            <person name="Dolezel J."/>
            <person name="Bansal K.C."/>
            <person name="Xu X."/>
            <person name="Edwards D."/>
            <person name="Zhang G."/>
            <person name="Kahl G."/>
            <person name="Gil J."/>
            <person name="Singh K.B."/>
            <person name="Datta S.K."/>
            <person name="Jackson S.A."/>
            <person name="Wang J."/>
            <person name="Cook D.R."/>
        </authorList>
    </citation>
    <scope>NUCLEOTIDE SEQUENCE [LARGE SCALE GENOMIC DNA]</scope>
    <source>
        <strain evidence="4">cv. CDC Frontier</strain>
    </source>
</reference>
<accession>A0A1S3DW11</accession>
<feature type="repeat" description="PPR" evidence="3">
    <location>
        <begin position="9"/>
        <end position="43"/>
    </location>
</feature>
<dbReference type="Proteomes" id="UP000087171">
    <property type="component" value="Chromosome Ca1"/>
</dbReference>
<evidence type="ECO:0000313" key="5">
    <source>
        <dbReference type="RefSeq" id="XP_012567408.1"/>
    </source>
</evidence>
<dbReference type="Pfam" id="PF01535">
    <property type="entry name" value="PPR"/>
    <property type="match status" value="1"/>
</dbReference>
<sequence>MIKHGVHLTVVNYNTFMNSNCLINEVKKAIDIFNNMVHKGVIPNVKSYNIIINGLCKNKMVDEAMNLFKEMHNKEIVPNVVTYGTLIDSFCKSGKISIAWELVDEMHDNLDNAISLVNDIQGQGYQLTVWTYNIMINGFCKDWLFDEALALLSRMEDNGCIPDIVSYETIIYALFEQNERDKAEKLLQKMISRGLILKNGAGWCGQEVPEEESVGKCNGSTAAHQQMQLRVAREMILLEYYKYLIITRIINL</sequence>
<dbReference type="InterPro" id="IPR011990">
    <property type="entry name" value="TPR-like_helical_dom_sf"/>
</dbReference>
<keyword evidence="2" id="KW-0677">Repeat</keyword>
<gene>
    <name evidence="5" type="primary">LOC105851270</name>
</gene>
<feature type="repeat" description="PPR" evidence="3">
    <location>
        <begin position="163"/>
        <end position="197"/>
    </location>
</feature>
<evidence type="ECO:0000256" key="2">
    <source>
        <dbReference type="ARBA" id="ARBA00022737"/>
    </source>
</evidence>
<dbReference type="InterPro" id="IPR002885">
    <property type="entry name" value="PPR_rpt"/>
</dbReference>
<dbReference type="RefSeq" id="XP_012567408.1">
    <property type="nucleotide sequence ID" value="XM_012711954.1"/>
</dbReference>
<evidence type="ECO:0000256" key="3">
    <source>
        <dbReference type="PROSITE-ProRule" id="PRU00708"/>
    </source>
</evidence>
<dbReference type="NCBIfam" id="TIGR00756">
    <property type="entry name" value="PPR"/>
    <property type="match status" value="5"/>
</dbReference>
<dbReference type="Pfam" id="PF13041">
    <property type="entry name" value="PPR_2"/>
    <property type="match status" value="2"/>
</dbReference>
<reference evidence="5" key="2">
    <citation type="submission" date="2025-08" db="UniProtKB">
        <authorList>
            <consortium name="RefSeq"/>
        </authorList>
    </citation>
    <scope>IDENTIFICATION</scope>
    <source>
        <tissue evidence="5">Etiolated seedlings</tissue>
    </source>
</reference>
<dbReference type="InterPro" id="IPR050872">
    <property type="entry name" value="PPR_P_subfamily"/>
</dbReference>
<proteinExistence type="inferred from homology"/>
<dbReference type="PANTHER" id="PTHR46128:SF358">
    <property type="entry name" value="TETRATRICOPEPTIDE REPEAT (TPR)-LIKE SUPERFAMILY PROTEIN"/>
    <property type="match status" value="1"/>
</dbReference>
<feature type="repeat" description="PPR" evidence="3">
    <location>
        <begin position="44"/>
        <end position="78"/>
    </location>
</feature>
<keyword evidence="4" id="KW-1185">Reference proteome</keyword>
<dbReference type="Gene3D" id="1.25.40.10">
    <property type="entry name" value="Tetratricopeptide repeat domain"/>
    <property type="match status" value="2"/>
</dbReference>
<dbReference type="OrthoDB" id="1427715at2759"/>
<dbReference type="AlphaFoldDB" id="A0A1S3DW11"/>
<evidence type="ECO:0000313" key="4">
    <source>
        <dbReference type="Proteomes" id="UP000087171"/>
    </source>
</evidence>
<feature type="repeat" description="PPR" evidence="3">
    <location>
        <begin position="79"/>
        <end position="109"/>
    </location>
</feature>
<dbReference type="PANTHER" id="PTHR46128">
    <property type="entry name" value="MITOCHONDRIAL GROUP I INTRON SPLICING FACTOR CCM1"/>
    <property type="match status" value="1"/>
</dbReference>
<feature type="repeat" description="PPR" evidence="3">
    <location>
        <begin position="128"/>
        <end position="162"/>
    </location>
</feature>
<dbReference type="PROSITE" id="PS51375">
    <property type="entry name" value="PPR"/>
    <property type="match status" value="5"/>
</dbReference>
<comment type="similarity">
    <text evidence="1">Belongs to the PPR family. P subfamily.</text>
</comment>
<protein>
    <submittedName>
        <fullName evidence="5">Pentatricopeptide repeat-containing protein At1g62680, mitochondrial-like</fullName>
    </submittedName>
</protein>
<evidence type="ECO:0000256" key="1">
    <source>
        <dbReference type="ARBA" id="ARBA00007626"/>
    </source>
</evidence>